<sequence>MRKGIIKSSKLVLAAMLLFMVLQFQAIHARVRHSQPTTYIVGDEEGWDMIYDMESWTQGKPFHAGDLLVFKYDDQRFNVAVVNQEGHDSCTLNDGAKVFDSGNTNISLVFGANYFIDSAPEICAAGMKMAINATAPPPSF</sequence>
<proteinExistence type="predicted"/>
<dbReference type="GO" id="GO:0005886">
    <property type="term" value="C:plasma membrane"/>
    <property type="evidence" value="ECO:0007669"/>
    <property type="project" value="TreeGrafter"/>
</dbReference>
<gene>
    <name evidence="6" type="primary">LOC111298150</name>
</gene>
<dbReference type="FunFam" id="2.60.40.420:FF:000034">
    <property type="entry name" value="Cupredoxin superfamily protein"/>
    <property type="match status" value="1"/>
</dbReference>
<dbReference type="Gene3D" id="2.60.40.420">
    <property type="entry name" value="Cupredoxins - blue copper proteins"/>
    <property type="match status" value="1"/>
</dbReference>
<dbReference type="PROSITE" id="PS51485">
    <property type="entry name" value="PHYTOCYANIN"/>
    <property type="match status" value="1"/>
</dbReference>
<dbReference type="SUPFAM" id="SSF49503">
    <property type="entry name" value="Cupredoxins"/>
    <property type="match status" value="1"/>
</dbReference>
<evidence type="ECO:0000313" key="5">
    <source>
        <dbReference type="Proteomes" id="UP000515121"/>
    </source>
</evidence>
<dbReference type="Pfam" id="PF02298">
    <property type="entry name" value="Cu_bind_like"/>
    <property type="match status" value="1"/>
</dbReference>
<dbReference type="InterPro" id="IPR039391">
    <property type="entry name" value="Phytocyanin-like"/>
</dbReference>
<evidence type="ECO:0000259" key="4">
    <source>
        <dbReference type="PROSITE" id="PS51485"/>
    </source>
</evidence>
<name>A0A6P5Z753_DURZI</name>
<keyword evidence="2" id="KW-0325">Glycoprotein</keyword>
<dbReference type="InterPro" id="IPR003245">
    <property type="entry name" value="Phytocyanin_dom"/>
</dbReference>
<evidence type="ECO:0000256" key="3">
    <source>
        <dbReference type="SAM" id="SignalP"/>
    </source>
</evidence>
<dbReference type="KEGG" id="dzi:111298150"/>
<organism evidence="5 6">
    <name type="scientific">Durio zibethinus</name>
    <name type="common">Durian</name>
    <dbReference type="NCBI Taxonomy" id="66656"/>
    <lineage>
        <taxon>Eukaryota</taxon>
        <taxon>Viridiplantae</taxon>
        <taxon>Streptophyta</taxon>
        <taxon>Embryophyta</taxon>
        <taxon>Tracheophyta</taxon>
        <taxon>Spermatophyta</taxon>
        <taxon>Magnoliopsida</taxon>
        <taxon>eudicotyledons</taxon>
        <taxon>Gunneridae</taxon>
        <taxon>Pentapetalae</taxon>
        <taxon>rosids</taxon>
        <taxon>malvids</taxon>
        <taxon>Malvales</taxon>
        <taxon>Malvaceae</taxon>
        <taxon>Helicteroideae</taxon>
        <taxon>Durio</taxon>
    </lineage>
</organism>
<evidence type="ECO:0000313" key="6">
    <source>
        <dbReference type="RefSeq" id="XP_022748593.1"/>
    </source>
</evidence>
<evidence type="ECO:0000256" key="1">
    <source>
        <dbReference type="ARBA" id="ARBA00023157"/>
    </source>
</evidence>
<dbReference type="Proteomes" id="UP000515121">
    <property type="component" value="Unplaced"/>
</dbReference>
<dbReference type="OrthoDB" id="1934652at2759"/>
<dbReference type="GeneID" id="111298150"/>
<evidence type="ECO:0000256" key="2">
    <source>
        <dbReference type="ARBA" id="ARBA00023180"/>
    </source>
</evidence>
<reference evidence="6" key="1">
    <citation type="submission" date="2025-08" db="UniProtKB">
        <authorList>
            <consortium name="RefSeq"/>
        </authorList>
    </citation>
    <scope>IDENTIFICATION</scope>
    <source>
        <tissue evidence="6">Fruit stalk</tissue>
    </source>
</reference>
<accession>A0A6P5Z753</accession>
<dbReference type="GO" id="GO:0009055">
    <property type="term" value="F:electron transfer activity"/>
    <property type="evidence" value="ECO:0007669"/>
    <property type="project" value="InterPro"/>
</dbReference>
<dbReference type="PANTHER" id="PTHR33021:SF292">
    <property type="entry name" value="EARLY NODULIN-LIKE PROTEIN 22"/>
    <property type="match status" value="1"/>
</dbReference>
<dbReference type="RefSeq" id="XP_022748593.1">
    <property type="nucleotide sequence ID" value="XM_022892858.1"/>
</dbReference>
<feature type="chain" id="PRO_5028118386" evidence="3">
    <location>
        <begin position="30"/>
        <end position="140"/>
    </location>
</feature>
<feature type="signal peptide" evidence="3">
    <location>
        <begin position="1"/>
        <end position="29"/>
    </location>
</feature>
<feature type="domain" description="Phytocyanin" evidence="4">
    <location>
        <begin position="37"/>
        <end position="135"/>
    </location>
</feature>
<dbReference type="AlphaFoldDB" id="A0A6P5Z753"/>
<keyword evidence="1" id="KW-1015">Disulfide bond</keyword>
<dbReference type="PANTHER" id="PTHR33021">
    <property type="entry name" value="BLUE COPPER PROTEIN"/>
    <property type="match status" value="1"/>
</dbReference>
<dbReference type="InterPro" id="IPR008972">
    <property type="entry name" value="Cupredoxin"/>
</dbReference>
<keyword evidence="5" id="KW-1185">Reference proteome</keyword>
<protein>
    <submittedName>
        <fullName evidence="6">Basic blue protein-like</fullName>
    </submittedName>
</protein>
<keyword evidence="3" id="KW-0732">Signal</keyword>